<dbReference type="Pfam" id="PF25917">
    <property type="entry name" value="BSH_RND"/>
    <property type="match status" value="1"/>
</dbReference>
<dbReference type="Gene3D" id="2.40.30.170">
    <property type="match status" value="1"/>
</dbReference>
<evidence type="ECO:0000259" key="3">
    <source>
        <dbReference type="Pfam" id="PF25917"/>
    </source>
</evidence>
<keyword evidence="2" id="KW-0175">Coiled coil</keyword>
<dbReference type="InterPro" id="IPR058637">
    <property type="entry name" value="YknX-like_C"/>
</dbReference>
<dbReference type="GO" id="GO:0015562">
    <property type="term" value="F:efflux transmembrane transporter activity"/>
    <property type="evidence" value="ECO:0007669"/>
    <property type="project" value="TreeGrafter"/>
</dbReference>
<evidence type="ECO:0000259" key="4">
    <source>
        <dbReference type="Pfam" id="PF25954"/>
    </source>
</evidence>
<feature type="domain" description="CusB-like beta-barrel" evidence="4">
    <location>
        <begin position="204"/>
        <end position="276"/>
    </location>
</feature>
<comment type="similarity">
    <text evidence="1">Belongs to the membrane fusion protein (MFP) (TC 8.A.1) family.</text>
</comment>
<dbReference type="PANTHER" id="PTHR30469">
    <property type="entry name" value="MULTIDRUG RESISTANCE PROTEIN MDTA"/>
    <property type="match status" value="1"/>
</dbReference>
<dbReference type="Proteomes" id="UP000256763">
    <property type="component" value="Unassembled WGS sequence"/>
</dbReference>
<dbReference type="Gene3D" id="2.40.420.20">
    <property type="match status" value="1"/>
</dbReference>
<dbReference type="GO" id="GO:1990281">
    <property type="term" value="C:efflux pump complex"/>
    <property type="evidence" value="ECO:0007669"/>
    <property type="project" value="TreeGrafter"/>
</dbReference>
<protein>
    <submittedName>
        <fullName evidence="6">Uncharacterized protein</fullName>
    </submittedName>
</protein>
<dbReference type="NCBIfam" id="TIGR01730">
    <property type="entry name" value="RND_mfp"/>
    <property type="match status" value="1"/>
</dbReference>
<dbReference type="OrthoDB" id="9806939at2"/>
<dbReference type="Pfam" id="PF25954">
    <property type="entry name" value="Beta-barrel_RND_2"/>
    <property type="match status" value="1"/>
</dbReference>
<dbReference type="InterPro" id="IPR058792">
    <property type="entry name" value="Beta-barrel_RND_2"/>
</dbReference>
<accession>A0A3E0X0L8</accession>
<dbReference type="InterPro" id="IPR058625">
    <property type="entry name" value="MdtA-like_BSH"/>
</dbReference>
<dbReference type="Gene3D" id="2.40.50.100">
    <property type="match status" value="1"/>
</dbReference>
<dbReference type="SUPFAM" id="SSF111369">
    <property type="entry name" value="HlyD-like secretion proteins"/>
    <property type="match status" value="1"/>
</dbReference>
<reference evidence="7" key="1">
    <citation type="submission" date="2017-05" db="EMBL/GenBank/DDBJ databases">
        <authorList>
            <person name="Sharma S."/>
            <person name="Sidhu C."/>
            <person name="Pinnaka A.K."/>
        </authorList>
    </citation>
    <scope>NUCLEOTIDE SEQUENCE [LARGE SCALE GENOMIC DNA]</scope>
    <source>
        <strain evidence="7">AK93</strain>
    </source>
</reference>
<keyword evidence="7" id="KW-1185">Reference proteome</keyword>
<proteinExistence type="inferred from homology"/>
<feature type="domain" description="Multidrug resistance protein MdtA-like barrel-sandwich hybrid" evidence="3">
    <location>
        <begin position="71"/>
        <end position="191"/>
    </location>
</feature>
<evidence type="ECO:0000313" key="6">
    <source>
        <dbReference type="EMBL" id="RFA38974.1"/>
    </source>
</evidence>
<dbReference type="InterPro" id="IPR006143">
    <property type="entry name" value="RND_pump_MFP"/>
</dbReference>
<evidence type="ECO:0000256" key="1">
    <source>
        <dbReference type="ARBA" id="ARBA00009477"/>
    </source>
</evidence>
<dbReference type="Gene3D" id="1.10.287.470">
    <property type="entry name" value="Helix hairpin bin"/>
    <property type="match status" value="1"/>
</dbReference>
<dbReference type="FunFam" id="2.40.30.170:FF:000010">
    <property type="entry name" value="Efflux RND transporter periplasmic adaptor subunit"/>
    <property type="match status" value="1"/>
</dbReference>
<dbReference type="PANTHER" id="PTHR30469:SF16">
    <property type="entry name" value="HAE1 FAMILY EFFLUX PUMP MFP COMPONENT"/>
    <property type="match status" value="1"/>
</dbReference>
<dbReference type="AlphaFoldDB" id="A0A3E0X0L8"/>
<name>A0A3E0X0L8_9GAMM</name>
<feature type="coiled-coil region" evidence="2">
    <location>
        <begin position="104"/>
        <end position="131"/>
    </location>
</feature>
<evidence type="ECO:0000259" key="5">
    <source>
        <dbReference type="Pfam" id="PF25989"/>
    </source>
</evidence>
<dbReference type="Pfam" id="PF25989">
    <property type="entry name" value="YknX_C"/>
    <property type="match status" value="1"/>
</dbReference>
<evidence type="ECO:0000256" key="2">
    <source>
        <dbReference type="SAM" id="Coils"/>
    </source>
</evidence>
<sequence length="367" mass="39825">MRMHLQLAVSAAVLILGLLAWLALGNGSSAEAEQRSGPSQMPGTPVDVFMAETATVLDTIEVVATARAYEAVDLVPRASGRVSNINFREGQRVDAGTLLLELDNAQELAELRQAEAELEDAQAQHRRAQSLGSGRNISEAELESRRTAVAVAQARVDIARARLRDLQVVAPFGGVVGIREISPGALVDSQTRLTTLDDISTIRLDFQVPERFLSRVASGSSVFAHSSAFPGRPFEGQVNRIDSRIDPATRSIRIQAEVANEEGLLRPGMFLNVELVLEERKNAVLVPEEALVVEGRQRYVFVVEEGTGHARRVPVTTGIRRNGMLELIEGVSAESQVVVAGMHRLRGERPRVSVRNVTNADTEIAAH</sequence>
<evidence type="ECO:0000313" key="7">
    <source>
        <dbReference type="Proteomes" id="UP000256763"/>
    </source>
</evidence>
<gene>
    <name evidence="6" type="ORF">CAL65_03500</name>
</gene>
<dbReference type="EMBL" id="NFZW01000002">
    <property type="protein sequence ID" value="RFA38974.1"/>
    <property type="molecule type" value="Genomic_DNA"/>
</dbReference>
<dbReference type="RefSeq" id="WP_116300990.1">
    <property type="nucleotide sequence ID" value="NZ_NFZV01000002.1"/>
</dbReference>
<organism evidence="6 7">
    <name type="scientific">Alkalilimnicola ehrlichii</name>
    <dbReference type="NCBI Taxonomy" id="351052"/>
    <lineage>
        <taxon>Bacteria</taxon>
        <taxon>Pseudomonadati</taxon>
        <taxon>Pseudomonadota</taxon>
        <taxon>Gammaproteobacteria</taxon>
        <taxon>Chromatiales</taxon>
        <taxon>Ectothiorhodospiraceae</taxon>
        <taxon>Alkalilimnicola</taxon>
    </lineage>
</organism>
<comment type="caution">
    <text evidence="6">The sequence shown here is derived from an EMBL/GenBank/DDBJ whole genome shotgun (WGS) entry which is preliminary data.</text>
</comment>
<feature type="domain" description="YknX-like C-terminal permuted SH3-like" evidence="5">
    <location>
        <begin position="285"/>
        <end position="346"/>
    </location>
</feature>